<dbReference type="PANTHER" id="PTHR34825">
    <property type="entry name" value="CONSERVED PROTEIN, WITH A WEAK D-GALACTARATE DEHYDRATASE/ALTRONATE HYDROLASE DOMAIN"/>
    <property type="match status" value="1"/>
</dbReference>
<accession>A0AAN5ALP1</accession>
<dbReference type="InterPro" id="IPR012547">
    <property type="entry name" value="PDDEXK_9"/>
</dbReference>
<dbReference type="Pfam" id="PF09820">
    <property type="entry name" value="AAA-ATPase_like"/>
    <property type="match status" value="1"/>
</dbReference>
<organism evidence="2 3">
    <name type="scientific">Persicobacter diffluens</name>
    <dbReference type="NCBI Taxonomy" id="981"/>
    <lineage>
        <taxon>Bacteria</taxon>
        <taxon>Pseudomonadati</taxon>
        <taxon>Bacteroidota</taxon>
        <taxon>Cytophagia</taxon>
        <taxon>Cytophagales</taxon>
        <taxon>Persicobacteraceae</taxon>
        <taxon>Persicobacter</taxon>
    </lineage>
</organism>
<dbReference type="PANTHER" id="PTHR34825:SF1">
    <property type="entry name" value="AAA-ATPASE-LIKE DOMAIN-CONTAINING PROTEIN"/>
    <property type="match status" value="1"/>
</dbReference>
<reference evidence="2 3" key="1">
    <citation type="submission" date="2021-12" db="EMBL/GenBank/DDBJ databases">
        <title>Genome sequencing of bacteria with rrn-lacking chromosome and rrn-plasmid.</title>
        <authorList>
            <person name="Anda M."/>
            <person name="Iwasaki W."/>
        </authorList>
    </citation>
    <scope>NUCLEOTIDE SEQUENCE [LARGE SCALE GENOMIC DNA]</scope>
    <source>
        <strain evidence="2 3">NBRC 15940</strain>
    </source>
</reference>
<protein>
    <recommendedName>
        <fullName evidence="1">AAA-ATPase-like domain-containing protein</fullName>
    </recommendedName>
</protein>
<dbReference type="InterPro" id="IPR027417">
    <property type="entry name" value="P-loop_NTPase"/>
</dbReference>
<dbReference type="SUPFAM" id="SSF52540">
    <property type="entry name" value="P-loop containing nucleoside triphosphate hydrolases"/>
    <property type="match status" value="1"/>
</dbReference>
<keyword evidence="3" id="KW-1185">Reference proteome</keyword>
<name>A0AAN5ALP1_9BACT</name>
<gene>
    <name evidence="2" type="ORF">PEDI_40110</name>
</gene>
<feature type="domain" description="AAA-ATPase-like" evidence="1">
    <location>
        <begin position="15"/>
        <end position="240"/>
    </location>
</feature>
<proteinExistence type="predicted"/>
<dbReference type="EMBL" id="BQKE01000003">
    <property type="protein sequence ID" value="GJM63459.1"/>
    <property type="molecule type" value="Genomic_DNA"/>
</dbReference>
<evidence type="ECO:0000313" key="2">
    <source>
        <dbReference type="EMBL" id="GJM63459.1"/>
    </source>
</evidence>
<dbReference type="AlphaFoldDB" id="A0AAN5ALP1"/>
<sequence>MLNLLTKASNMKRLPIGQSDFRQIRNEDAYYIDKSLFIEELMRNNAQTLLLPRPRRFGKTLNMSMLNYFFDIDHAEEYRGLFSGLAIEQSEEWQHQGKYPVIFLTFKDLKHETFVEFIIKFQKMLQEYTEEHFEYLLESDQFLRSEKRYLDRIVENEADHSDLEEYLRKMAKVLKKHHGIGPILLIDEYDAPIHAAFEYGYLSEMVGFMRNFLSAGFKDKDLITKGAITGILRVAKEDIFSGLNNLVTYSILDYEFADKFGLTQTEVNQLMDDAGYSADRQKVANWYNGYTFGQVEKIYNPWSILNFVSRHEEGLKPYWVNTSSNKLIQETLPKIDAPTQELLFDLLQGKSVRARLADFTIFEDLYSGDSKVVLGLLIFSGYLTTDGTALDPGRLEYKLRVPNEEIRIMYETMLARYLKASEKVSENELLVALLEQKPQTFADALKRYLLHSFSFFDIGTKGFLPEKIYHAFMLGLMAHLNQEYHVKSNRESGLGRADLIIYPKDAKNPKGWVLEFKKKTLDDPESLEELAQSALEQIHEQQYVAELNGHGKIEIMCMGIAFDGKQAACAFQVR</sequence>
<comment type="caution">
    <text evidence="2">The sequence shown here is derived from an EMBL/GenBank/DDBJ whole genome shotgun (WGS) entry which is preliminary data.</text>
</comment>
<dbReference type="InterPro" id="IPR018631">
    <property type="entry name" value="AAA-ATPase-like_dom"/>
</dbReference>
<evidence type="ECO:0000313" key="3">
    <source>
        <dbReference type="Proteomes" id="UP001310022"/>
    </source>
</evidence>
<dbReference type="Proteomes" id="UP001310022">
    <property type="component" value="Unassembled WGS sequence"/>
</dbReference>
<evidence type="ECO:0000259" key="1">
    <source>
        <dbReference type="Pfam" id="PF09820"/>
    </source>
</evidence>
<dbReference type="Pfam" id="PF08011">
    <property type="entry name" value="PDDEXK_9"/>
    <property type="match status" value="1"/>
</dbReference>